<dbReference type="KEGG" id="mmw:Mmwyl1_2068"/>
<evidence type="ECO:0000313" key="2">
    <source>
        <dbReference type="EMBL" id="ABR70990.1"/>
    </source>
</evidence>
<dbReference type="eggNOG" id="COG0456">
    <property type="taxonomic scope" value="Bacteria"/>
</dbReference>
<dbReference type="CDD" id="cd04301">
    <property type="entry name" value="NAT_SF"/>
    <property type="match status" value="1"/>
</dbReference>
<dbReference type="HOGENOM" id="CLU_087351_0_1_6"/>
<dbReference type="InterPro" id="IPR016181">
    <property type="entry name" value="Acyl_CoA_acyltransferase"/>
</dbReference>
<sequence length="155" mass="18127">MIKIRPYQSDDADTLWHLFFNTVRVVNARNYSKDQVEAWAPESFDISVWQNKMNDLQPFVAELNGAIVGYCDLQPDGLIDHFFCHHEYQGQGIGKALMNHILALADERGVSRLYSHVSITARPFFEHFGFWVMNEQRISVRGQELTNFVMERRFE</sequence>
<dbReference type="Gene3D" id="3.40.630.30">
    <property type="match status" value="1"/>
</dbReference>
<dbReference type="PANTHER" id="PTHR43451:SF1">
    <property type="entry name" value="ACETYLTRANSFERASE"/>
    <property type="match status" value="1"/>
</dbReference>
<feature type="domain" description="N-acetyltransferase" evidence="1">
    <location>
        <begin position="2"/>
        <end position="155"/>
    </location>
</feature>
<dbReference type="InterPro" id="IPR000182">
    <property type="entry name" value="GNAT_dom"/>
</dbReference>
<dbReference type="Pfam" id="PF13673">
    <property type="entry name" value="Acetyltransf_10"/>
    <property type="match status" value="1"/>
</dbReference>
<dbReference type="SUPFAM" id="SSF55729">
    <property type="entry name" value="Acyl-CoA N-acyltransferases (Nat)"/>
    <property type="match status" value="1"/>
</dbReference>
<proteinExistence type="predicted"/>
<dbReference type="GO" id="GO:0016747">
    <property type="term" value="F:acyltransferase activity, transferring groups other than amino-acyl groups"/>
    <property type="evidence" value="ECO:0007669"/>
    <property type="project" value="InterPro"/>
</dbReference>
<dbReference type="STRING" id="400668.Mmwyl1_2068"/>
<accession>A6VX11</accession>
<dbReference type="EMBL" id="CP000749">
    <property type="protein sequence ID" value="ABR70990.1"/>
    <property type="molecule type" value="Genomic_DNA"/>
</dbReference>
<protein>
    <submittedName>
        <fullName evidence="2">GCN5-related N-acetyltransferase</fullName>
    </submittedName>
</protein>
<dbReference type="AlphaFoldDB" id="A6VX11"/>
<dbReference type="PANTHER" id="PTHR43451">
    <property type="entry name" value="ACETYLTRANSFERASE (GNAT) FAMILY PROTEIN"/>
    <property type="match status" value="1"/>
</dbReference>
<organism evidence="2">
    <name type="scientific">Marinomonas sp. (strain MWYL1)</name>
    <dbReference type="NCBI Taxonomy" id="400668"/>
    <lineage>
        <taxon>Bacteria</taxon>
        <taxon>Pseudomonadati</taxon>
        <taxon>Pseudomonadota</taxon>
        <taxon>Gammaproteobacteria</taxon>
        <taxon>Oceanospirillales</taxon>
        <taxon>Oceanospirillaceae</taxon>
        <taxon>Marinomonas</taxon>
    </lineage>
</organism>
<dbReference type="OrthoDB" id="5355033at2"/>
<dbReference type="InterPro" id="IPR052564">
    <property type="entry name" value="N-acetyltrans/Recomb-assoc"/>
</dbReference>
<gene>
    <name evidence="2" type="ordered locus">Mmwyl1_2068</name>
</gene>
<name>A6VX11_MARMS</name>
<dbReference type="PROSITE" id="PS51186">
    <property type="entry name" value="GNAT"/>
    <property type="match status" value="1"/>
</dbReference>
<reference evidence="2" key="1">
    <citation type="submission" date="2007-06" db="EMBL/GenBank/DDBJ databases">
        <title>Complete sequence of Marinomonas sp. MWYL1.</title>
        <authorList>
            <consortium name="US DOE Joint Genome Institute"/>
            <person name="Copeland A."/>
            <person name="Lucas S."/>
            <person name="Lapidus A."/>
            <person name="Barry K."/>
            <person name="Glavina del Rio T."/>
            <person name="Dalin E."/>
            <person name="Tice H."/>
            <person name="Pitluck S."/>
            <person name="Kiss H."/>
            <person name="Brettin T."/>
            <person name="Bruce D."/>
            <person name="Detter J.C."/>
            <person name="Han C."/>
            <person name="Schmutz J."/>
            <person name="Larimer F."/>
            <person name="Land M."/>
            <person name="Hauser L."/>
            <person name="Kyrpides N."/>
            <person name="Kim E."/>
            <person name="Johnston A.W.B."/>
            <person name="Todd J.D."/>
            <person name="Rogers R."/>
            <person name="Wexler M."/>
            <person name="Bond P.L."/>
            <person name="Li Y."/>
            <person name="Richardson P."/>
        </authorList>
    </citation>
    <scope>NUCLEOTIDE SEQUENCE [LARGE SCALE GENOMIC DNA]</scope>
    <source>
        <strain evidence="2">MWYL1</strain>
    </source>
</reference>
<evidence type="ECO:0000259" key="1">
    <source>
        <dbReference type="PROSITE" id="PS51186"/>
    </source>
</evidence>
<keyword evidence="2" id="KW-0808">Transferase</keyword>